<dbReference type="InterPro" id="IPR036271">
    <property type="entry name" value="Tet_transcr_reg_TetR-rel_C_sf"/>
</dbReference>
<dbReference type="InterPro" id="IPR050109">
    <property type="entry name" value="HTH-type_TetR-like_transc_reg"/>
</dbReference>
<dbReference type="SUPFAM" id="SSF48498">
    <property type="entry name" value="Tetracyclin repressor-like, C-terminal domain"/>
    <property type="match status" value="1"/>
</dbReference>
<dbReference type="Gene3D" id="1.10.357.10">
    <property type="entry name" value="Tetracycline Repressor, domain 2"/>
    <property type="match status" value="1"/>
</dbReference>
<evidence type="ECO:0000313" key="6">
    <source>
        <dbReference type="EMBL" id="MEE2567676.1"/>
    </source>
</evidence>
<evidence type="ECO:0000256" key="2">
    <source>
        <dbReference type="ARBA" id="ARBA00023125"/>
    </source>
</evidence>
<dbReference type="PROSITE" id="PS50977">
    <property type="entry name" value="HTH_TETR_2"/>
    <property type="match status" value="1"/>
</dbReference>
<proteinExistence type="predicted"/>
<keyword evidence="2 4" id="KW-0238">DNA-binding</keyword>
<organism evidence="6 7">
    <name type="scientific">Hyphobacterium marinum</name>
    <dbReference type="NCBI Taxonomy" id="3116574"/>
    <lineage>
        <taxon>Bacteria</taxon>
        <taxon>Pseudomonadati</taxon>
        <taxon>Pseudomonadota</taxon>
        <taxon>Alphaproteobacteria</taxon>
        <taxon>Maricaulales</taxon>
        <taxon>Maricaulaceae</taxon>
        <taxon>Hyphobacterium</taxon>
    </lineage>
</organism>
<dbReference type="SUPFAM" id="SSF46689">
    <property type="entry name" value="Homeodomain-like"/>
    <property type="match status" value="1"/>
</dbReference>
<dbReference type="RefSeq" id="WP_330197251.1">
    <property type="nucleotide sequence ID" value="NZ_JAZDRO010000008.1"/>
</dbReference>
<evidence type="ECO:0000259" key="5">
    <source>
        <dbReference type="PROSITE" id="PS50977"/>
    </source>
</evidence>
<gene>
    <name evidence="6" type="ORF">V0U35_13410</name>
</gene>
<name>A0ABU7M1V9_9PROT</name>
<dbReference type="Pfam" id="PF00440">
    <property type="entry name" value="TetR_N"/>
    <property type="match status" value="1"/>
</dbReference>
<comment type="caution">
    <text evidence="6">The sequence shown here is derived from an EMBL/GenBank/DDBJ whole genome shotgun (WGS) entry which is preliminary data.</text>
</comment>
<evidence type="ECO:0000256" key="1">
    <source>
        <dbReference type="ARBA" id="ARBA00023015"/>
    </source>
</evidence>
<dbReference type="PANTHER" id="PTHR30055">
    <property type="entry name" value="HTH-TYPE TRANSCRIPTIONAL REGULATOR RUTR"/>
    <property type="match status" value="1"/>
</dbReference>
<reference evidence="6 7" key="1">
    <citation type="submission" date="2024-01" db="EMBL/GenBank/DDBJ databases">
        <title>Hyphobacterium bacterium isolated from marine sediment.</title>
        <authorList>
            <person name="Zhao S."/>
        </authorList>
    </citation>
    <scope>NUCLEOTIDE SEQUENCE [LARGE SCALE GENOMIC DNA]</scope>
    <source>
        <strain evidence="6 7">Y60-23</strain>
    </source>
</reference>
<feature type="DNA-binding region" description="H-T-H motif" evidence="4">
    <location>
        <begin position="40"/>
        <end position="59"/>
    </location>
</feature>
<protein>
    <submittedName>
        <fullName evidence="6">TetR/AcrR family transcriptional regulator</fullName>
    </submittedName>
</protein>
<evidence type="ECO:0000256" key="4">
    <source>
        <dbReference type="PROSITE-ProRule" id="PRU00335"/>
    </source>
</evidence>
<dbReference type="PANTHER" id="PTHR30055:SF220">
    <property type="entry name" value="TETR-FAMILY REGULATORY PROTEIN"/>
    <property type="match status" value="1"/>
</dbReference>
<feature type="domain" description="HTH tetR-type" evidence="5">
    <location>
        <begin position="17"/>
        <end position="77"/>
    </location>
</feature>
<keyword evidence="1" id="KW-0805">Transcription regulation</keyword>
<keyword evidence="7" id="KW-1185">Reference proteome</keyword>
<evidence type="ECO:0000313" key="7">
    <source>
        <dbReference type="Proteomes" id="UP001310692"/>
    </source>
</evidence>
<dbReference type="EMBL" id="JAZDRO010000008">
    <property type="protein sequence ID" value="MEE2567676.1"/>
    <property type="molecule type" value="Genomic_DNA"/>
</dbReference>
<dbReference type="Proteomes" id="UP001310692">
    <property type="component" value="Unassembled WGS sequence"/>
</dbReference>
<dbReference type="Pfam" id="PF13305">
    <property type="entry name" value="TetR_C_33"/>
    <property type="match status" value="1"/>
</dbReference>
<sequence>MTGTEDLAKPKGRYHHGDLRNALLRATETLVADKGADAVSLREVSRVAGVSHGAPAHHFNNKTGLMLAFAQEGWSRMIAAIGEGIGTDSPDNGPELLETVGKAYVAFAMANPGQFDVMFRRDLYDTQDDGYVGAGENAWVFLSETIQRCIDEGFADPEDAETYTVIAWSMVHGLAALWNSGRVKSRFDRLDAARLNAAANARLVDLMFGRNSKH</sequence>
<accession>A0ABU7M1V9</accession>
<evidence type="ECO:0000256" key="3">
    <source>
        <dbReference type="ARBA" id="ARBA00023163"/>
    </source>
</evidence>
<keyword evidence="3" id="KW-0804">Transcription</keyword>
<dbReference type="InterPro" id="IPR009057">
    <property type="entry name" value="Homeodomain-like_sf"/>
</dbReference>
<dbReference type="InterPro" id="IPR001647">
    <property type="entry name" value="HTH_TetR"/>
</dbReference>
<dbReference type="InterPro" id="IPR025996">
    <property type="entry name" value="MT1864/Rv1816-like_C"/>
</dbReference>